<dbReference type="NCBIfam" id="TIGR02840">
    <property type="entry name" value="spore_YtaF"/>
    <property type="match status" value="1"/>
</dbReference>
<organism evidence="6 7">
    <name type="scientific">Brevibacillus choshinensis</name>
    <dbReference type="NCBI Taxonomy" id="54911"/>
    <lineage>
        <taxon>Bacteria</taxon>
        <taxon>Bacillati</taxon>
        <taxon>Bacillota</taxon>
        <taxon>Bacilli</taxon>
        <taxon>Bacillales</taxon>
        <taxon>Paenibacillaceae</taxon>
        <taxon>Brevibacillus</taxon>
    </lineage>
</organism>
<keyword evidence="1" id="KW-1003">Cell membrane</keyword>
<feature type="transmembrane region" description="Helical" evidence="5">
    <location>
        <begin position="6"/>
        <end position="27"/>
    </location>
</feature>
<comment type="caution">
    <text evidence="6">The sequence shown here is derived from an EMBL/GenBank/DDBJ whole genome shotgun (WGS) entry which is preliminary data.</text>
</comment>
<dbReference type="InterPro" id="IPR014205">
    <property type="entry name" value="Spore_YtaF"/>
</dbReference>
<feature type="transmembrane region" description="Helical" evidence="5">
    <location>
        <begin position="66"/>
        <end position="87"/>
    </location>
</feature>
<dbReference type="EMBL" id="LJJB01000015">
    <property type="protein sequence ID" value="KQL43528.1"/>
    <property type="molecule type" value="Genomic_DNA"/>
</dbReference>
<evidence type="ECO:0000256" key="1">
    <source>
        <dbReference type="ARBA" id="ARBA00022475"/>
    </source>
</evidence>
<dbReference type="PANTHER" id="PTHR35529:SF2">
    <property type="entry name" value="SPORULATION PROTEIN YTAF-RELATED"/>
    <property type="match status" value="1"/>
</dbReference>
<sequence length="225" mass="24334">MSGWLSLLLVSLAISMDSVSVGLTYGLRNMRMPFLSLVVVSGCSFVVVYGVMMIGSSLTYWLTPEIGKQIGAAVLILMGLFTLWRLVSPRAAAEEEQSPREIVLVEKQGEPELTVLSQFRMFGLMIQILRDPARADTDRSGHIMGWEAVMLGLALSLDAFGAGISLTFLGYSPLVVALCIAVMSALLLAIGLSLGRRAGQSKWIAKLTWLPPILLICIGVAKSFK</sequence>
<protein>
    <recommendedName>
        <fullName evidence="8">Sporulation membrane protein YtaF</fullName>
    </recommendedName>
</protein>
<accession>A0ABR5MZJ2</accession>
<name>A0ABR5MZJ2_BRECH</name>
<gene>
    <name evidence="6" type="ORF">AN963_29215</name>
</gene>
<feature type="transmembrane region" description="Helical" evidence="5">
    <location>
        <begin position="148"/>
        <end position="168"/>
    </location>
</feature>
<evidence type="ECO:0000256" key="4">
    <source>
        <dbReference type="ARBA" id="ARBA00023136"/>
    </source>
</evidence>
<dbReference type="RefSeq" id="WP_055748067.1">
    <property type="nucleotide sequence ID" value="NZ_LJJB01000015.1"/>
</dbReference>
<dbReference type="Proteomes" id="UP000051063">
    <property type="component" value="Unassembled WGS sequence"/>
</dbReference>
<dbReference type="InterPro" id="IPR003810">
    <property type="entry name" value="Mntp/YtaF"/>
</dbReference>
<evidence type="ECO:0000256" key="2">
    <source>
        <dbReference type="ARBA" id="ARBA00022692"/>
    </source>
</evidence>
<feature type="transmembrane region" description="Helical" evidence="5">
    <location>
        <begin position="34"/>
        <end position="54"/>
    </location>
</feature>
<evidence type="ECO:0008006" key="8">
    <source>
        <dbReference type="Google" id="ProtNLM"/>
    </source>
</evidence>
<evidence type="ECO:0000313" key="7">
    <source>
        <dbReference type="Proteomes" id="UP000051063"/>
    </source>
</evidence>
<evidence type="ECO:0000256" key="5">
    <source>
        <dbReference type="SAM" id="Phobius"/>
    </source>
</evidence>
<keyword evidence="4 5" id="KW-0472">Membrane</keyword>
<dbReference type="PANTHER" id="PTHR35529">
    <property type="entry name" value="MANGANESE EFFLUX PUMP MNTP-RELATED"/>
    <property type="match status" value="1"/>
</dbReference>
<feature type="transmembrane region" description="Helical" evidence="5">
    <location>
        <begin position="174"/>
        <end position="195"/>
    </location>
</feature>
<keyword evidence="7" id="KW-1185">Reference proteome</keyword>
<dbReference type="Pfam" id="PF02659">
    <property type="entry name" value="Mntp"/>
    <property type="match status" value="2"/>
</dbReference>
<keyword evidence="3 5" id="KW-1133">Transmembrane helix</keyword>
<evidence type="ECO:0000256" key="3">
    <source>
        <dbReference type="ARBA" id="ARBA00022989"/>
    </source>
</evidence>
<reference evidence="6 7" key="1">
    <citation type="submission" date="2015-09" db="EMBL/GenBank/DDBJ databases">
        <title>Genome sequencing project for genomic taxonomy and phylogenomics of Bacillus-like bacteria.</title>
        <authorList>
            <person name="Liu B."/>
            <person name="Wang J."/>
            <person name="Zhu Y."/>
            <person name="Liu G."/>
            <person name="Chen Q."/>
            <person name="Chen Z."/>
            <person name="Lan J."/>
            <person name="Che J."/>
            <person name="Ge C."/>
            <person name="Shi H."/>
            <person name="Pan Z."/>
            <person name="Liu X."/>
        </authorList>
    </citation>
    <scope>NUCLEOTIDE SEQUENCE [LARGE SCALE GENOMIC DNA]</scope>
    <source>
        <strain evidence="6 7">DSM 8552</strain>
    </source>
</reference>
<keyword evidence="2 5" id="KW-0812">Transmembrane</keyword>
<proteinExistence type="predicted"/>
<evidence type="ECO:0000313" key="6">
    <source>
        <dbReference type="EMBL" id="KQL43528.1"/>
    </source>
</evidence>